<dbReference type="RefSeq" id="WP_149160205.1">
    <property type="nucleotide sequence ID" value="NZ_CP043505.1"/>
</dbReference>
<evidence type="ECO:0000313" key="10">
    <source>
        <dbReference type="Proteomes" id="UP000324678"/>
    </source>
</evidence>
<dbReference type="PANTHER" id="PTHR40074:SF4">
    <property type="entry name" value="INNER MEMBRANE PROTEIN YCFT"/>
    <property type="match status" value="1"/>
</dbReference>
<feature type="transmembrane region" description="Helical" evidence="7">
    <location>
        <begin position="271"/>
        <end position="292"/>
    </location>
</feature>
<feature type="transmembrane region" description="Helical" evidence="7">
    <location>
        <begin position="211"/>
        <end position="231"/>
    </location>
</feature>
<keyword evidence="10" id="KW-1185">Reference proteome</keyword>
<name>A0A5C1YDQ7_9MICO</name>
<keyword evidence="9" id="KW-0012">Acyltransferase</keyword>
<proteinExistence type="inferred from homology"/>
<dbReference type="AlphaFoldDB" id="A0A5C1YDQ7"/>
<evidence type="ECO:0000259" key="8">
    <source>
        <dbReference type="Pfam" id="PF01757"/>
    </source>
</evidence>
<feature type="transmembrane region" description="Helical" evidence="7">
    <location>
        <begin position="12"/>
        <end position="30"/>
    </location>
</feature>
<keyword evidence="5 7" id="KW-1133">Transmembrane helix</keyword>
<feature type="transmembrane region" description="Helical" evidence="7">
    <location>
        <begin position="179"/>
        <end position="199"/>
    </location>
</feature>
<gene>
    <name evidence="9" type="ORF">FLP10_06940</name>
</gene>
<dbReference type="GO" id="GO:0005886">
    <property type="term" value="C:plasma membrane"/>
    <property type="evidence" value="ECO:0007669"/>
    <property type="project" value="UniProtKB-SubCell"/>
</dbReference>
<evidence type="ECO:0000256" key="6">
    <source>
        <dbReference type="ARBA" id="ARBA00023136"/>
    </source>
</evidence>
<feature type="transmembrane region" description="Helical" evidence="7">
    <location>
        <begin position="50"/>
        <end position="71"/>
    </location>
</feature>
<sequence length="353" mass="38708">MRSNPTPASRLAWADLARGGAMILVVFAHAVQLLDAYGWTLGWLDPANTYLTAIRMPLFFLISGVFAARAVRRSWPGLFSSRLALLAYVYLLWMLVRAIWFSVVPWPLDDVPPWLALAVAPVWPTNGLWFLYALILYLVLAKLTLRWPRWMVIALFAALSVAAAYGVVAWLAGGASAWTWTWNSIAMYGLFFMLGVHGSRMWRDLAARTRVWWAVPAAVAIPLGVIGFTLLPAPLLGVGRIALSVASVAACVVIAAAVARWEPFARTFVYIGGRTLPIYVVHAMLLAALVPLAPADAVISWVAVLVLVGLGVVIPLGLYRWLGPIGGVFNLPHPLARSLVRWRARREPEPESA</sequence>
<reference evidence="9 10" key="1">
    <citation type="submission" date="2019-09" db="EMBL/GenBank/DDBJ databases">
        <title>Genome sequencing of strain KACC 19306.</title>
        <authorList>
            <person name="Heo J."/>
            <person name="Kim S.-J."/>
            <person name="Kim J.-S."/>
            <person name="Hong S.-B."/>
            <person name="Kwon S.-W."/>
        </authorList>
    </citation>
    <scope>NUCLEOTIDE SEQUENCE [LARGE SCALE GENOMIC DNA]</scope>
    <source>
        <strain evidence="9 10">KACC 19306</strain>
    </source>
</reference>
<keyword evidence="3" id="KW-1003">Cell membrane</keyword>
<feature type="transmembrane region" description="Helical" evidence="7">
    <location>
        <begin position="83"/>
        <end position="103"/>
    </location>
</feature>
<dbReference type="Proteomes" id="UP000324678">
    <property type="component" value="Chromosome"/>
</dbReference>
<keyword evidence="9" id="KW-0808">Transferase</keyword>
<dbReference type="GO" id="GO:0009246">
    <property type="term" value="P:enterobacterial common antigen biosynthetic process"/>
    <property type="evidence" value="ECO:0007669"/>
    <property type="project" value="TreeGrafter"/>
</dbReference>
<keyword evidence="4 7" id="KW-0812">Transmembrane</keyword>
<feature type="transmembrane region" description="Helical" evidence="7">
    <location>
        <begin position="152"/>
        <end position="173"/>
    </location>
</feature>
<comment type="similarity">
    <text evidence="2">Belongs to the acyltransferase 3 family.</text>
</comment>
<comment type="subcellular location">
    <subcellularLocation>
        <location evidence="1">Cell membrane</location>
        <topology evidence="1">Multi-pass membrane protein</topology>
    </subcellularLocation>
</comment>
<evidence type="ECO:0000256" key="1">
    <source>
        <dbReference type="ARBA" id="ARBA00004651"/>
    </source>
</evidence>
<feature type="transmembrane region" description="Helical" evidence="7">
    <location>
        <begin position="298"/>
        <end position="319"/>
    </location>
</feature>
<feature type="domain" description="Acyltransferase 3" evidence="8">
    <location>
        <begin position="12"/>
        <end position="319"/>
    </location>
</feature>
<dbReference type="GO" id="GO:0016413">
    <property type="term" value="F:O-acetyltransferase activity"/>
    <property type="evidence" value="ECO:0007669"/>
    <property type="project" value="TreeGrafter"/>
</dbReference>
<evidence type="ECO:0000256" key="4">
    <source>
        <dbReference type="ARBA" id="ARBA00022692"/>
    </source>
</evidence>
<organism evidence="9 10">
    <name type="scientific">Agromyces intestinalis</name>
    <dbReference type="NCBI Taxonomy" id="2592652"/>
    <lineage>
        <taxon>Bacteria</taxon>
        <taxon>Bacillati</taxon>
        <taxon>Actinomycetota</taxon>
        <taxon>Actinomycetes</taxon>
        <taxon>Micrococcales</taxon>
        <taxon>Microbacteriaceae</taxon>
        <taxon>Agromyces</taxon>
    </lineage>
</organism>
<evidence type="ECO:0000256" key="3">
    <source>
        <dbReference type="ARBA" id="ARBA00022475"/>
    </source>
</evidence>
<dbReference type="InterPro" id="IPR002656">
    <property type="entry name" value="Acyl_transf_3_dom"/>
</dbReference>
<evidence type="ECO:0000256" key="5">
    <source>
        <dbReference type="ARBA" id="ARBA00022989"/>
    </source>
</evidence>
<evidence type="ECO:0000256" key="2">
    <source>
        <dbReference type="ARBA" id="ARBA00007400"/>
    </source>
</evidence>
<evidence type="ECO:0000256" key="7">
    <source>
        <dbReference type="SAM" id="Phobius"/>
    </source>
</evidence>
<feature type="transmembrane region" description="Helical" evidence="7">
    <location>
        <begin position="237"/>
        <end position="259"/>
    </location>
</feature>
<dbReference type="Pfam" id="PF01757">
    <property type="entry name" value="Acyl_transf_3"/>
    <property type="match status" value="1"/>
</dbReference>
<keyword evidence="6 7" id="KW-0472">Membrane</keyword>
<protein>
    <submittedName>
        <fullName evidence="9">Acyltransferase family protein</fullName>
    </submittedName>
</protein>
<evidence type="ECO:0000313" key="9">
    <source>
        <dbReference type="EMBL" id="QEO14184.1"/>
    </source>
</evidence>
<accession>A0A5C1YDQ7</accession>
<dbReference type="EMBL" id="CP043505">
    <property type="protein sequence ID" value="QEO14184.1"/>
    <property type="molecule type" value="Genomic_DNA"/>
</dbReference>
<feature type="transmembrane region" description="Helical" evidence="7">
    <location>
        <begin position="115"/>
        <end position="140"/>
    </location>
</feature>
<dbReference type="OrthoDB" id="4394033at2"/>
<dbReference type="KEGG" id="ail:FLP10_06940"/>
<dbReference type="PANTHER" id="PTHR40074">
    <property type="entry name" value="O-ACETYLTRANSFERASE WECH"/>
    <property type="match status" value="1"/>
</dbReference>